<protein>
    <submittedName>
        <fullName evidence="1">Uncharacterized protein</fullName>
    </submittedName>
</protein>
<evidence type="ECO:0000313" key="1">
    <source>
        <dbReference type="EMBL" id="KAL1257261.1"/>
    </source>
</evidence>
<name>A0ABR3LZ20_9TELE</name>
<gene>
    <name evidence="1" type="ORF">QQF64_012806</name>
</gene>
<dbReference type="Proteomes" id="UP001558613">
    <property type="component" value="Unassembled WGS sequence"/>
</dbReference>
<keyword evidence="2" id="KW-1185">Reference proteome</keyword>
<reference evidence="1 2" key="1">
    <citation type="submission" date="2023-09" db="EMBL/GenBank/DDBJ databases">
        <authorList>
            <person name="Wang M."/>
        </authorList>
    </citation>
    <scope>NUCLEOTIDE SEQUENCE [LARGE SCALE GENOMIC DNA]</scope>
    <source>
        <strain evidence="1">GT-2023</strain>
        <tissue evidence="1">Liver</tissue>
    </source>
</reference>
<comment type="caution">
    <text evidence="1">The sequence shown here is derived from an EMBL/GenBank/DDBJ whole genome shotgun (WGS) entry which is preliminary data.</text>
</comment>
<accession>A0ABR3LZ20</accession>
<dbReference type="EMBL" id="JAYMGO010000018">
    <property type="protein sequence ID" value="KAL1257261.1"/>
    <property type="molecule type" value="Genomic_DNA"/>
</dbReference>
<organism evidence="1 2">
    <name type="scientific">Cirrhinus molitorella</name>
    <name type="common">mud carp</name>
    <dbReference type="NCBI Taxonomy" id="172907"/>
    <lineage>
        <taxon>Eukaryota</taxon>
        <taxon>Metazoa</taxon>
        <taxon>Chordata</taxon>
        <taxon>Craniata</taxon>
        <taxon>Vertebrata</taxon>
        <taxon>Euteleostomi</taxon>
        <taxon>Actinopterygii</taxon>
        <taxon>Neopterygii</taxon>
        <taxon>Teleostei</taxon>
        <taxon>Ostariophysi</taxon>
        <taxon>Cypriniformes</taxon>
        <taxon>Cyprinidae</taxon>
        <taxon>Labeoninae</taxon>
        <taxon>Labeonini</taxon>
        <taxon>Cirrhinus</taxon>
    </lineage>
</organism>
<sequence length="156" mass="17339">MSSFQERNAPLFLSVSPSDWGFNLMQRETTQLAGLVKFINILFILYSALPKSALLWNPTFCQWNNRMRNEERSGGSFGKGGGGVSVRKCAAECERAGGTKTCSMQQDYKRRKHSPNSMQTPTAGGFTRNSCEWIKTCTFSMLAFQPKCSGLPQTCA</sequence>
<proteinExistence type="predicted"/>
<evidence type="ECO:0000313" key="2">
    <source>
        <dbReference type="Proteomes" id="UP001558613"/>
    </source>
</evidence>